<accession>A0A4R4RRN8</accession>
<gene>
    <name evidence="2" type="ORF">E1212_08125</name>
</gene>
<dbReference type="Proteomes" id="UP000295621">
    <property type="component" value="Unassembled WGS sequence"/>
</dbReference>
<comment type="caution">
    <text evidence="2">The sequence shown here is derived from an EMBL/GenBank/DDBJ whole genome shotgun (WGS) entry which is preliminary data.</text>
</comment>
<dbReference type="GO" id="GO:0016747">
    <property type="term" value="F:acyltransferase activity, transferring groups other than amino-acyl groups"/>
    <property type="evidence" value="ECO:0007669"/>
    <property type="project" value="InterPro"/>
</dbReference>
<sequence>MASMTEIAVVPATVELLDALVERPAEFEAAIGAPIPAGWPEFPESVGFSREHLADHPEEAGWWMYFFVDPSGPALIGSGGFAGPPRDRVVEIGYEVAPAFRGRGLGTAAAAALVRRAVDSGEVDAVVAHTLVGENPSTQVLARLGFTRVAELADPEQGTVWQWRWERD</sequence>
<dbReference type="PANTHER" id="PTHR43792:SF13">
    <property type="entry name" value="ACETYLTRANSFERASE"/>
    <property type="match status" value="1"/>
</dbReference>
<dbReference type="InterPro" id="IPR016181">
    <property type="entry name" value="Acyl_CoA_acyltransferase"/>
</dbReference>
<name>A0A4R4RRN8_9ACTN</name>
<keyword evidence="2" id="KW-0808">Transferase</keyword>
<protein>
    <submittedName>
        <fullName evidence="2">N-acetyltransferase</fullName>
    </submittedName>
</protein>
<dbReference type="EMBL" id="SMKL01000014">
    <property type="protein sequence ID" value="TDC52651.1"/>
    <property type="molecule type" value="Genomic_DNA"/>
</dbReference>
<dbReference type="Gene3D" id="3.40.630.30">
    <property type="match status" value="1"/>
</dbReference>
<evidence type="ECO:0000259" key="1">
    <source>
        <dbReference type="PROSITE" id="PS51186"/>
    </source>
</evidence>
<dbReference type="InterPro" id="IPR051531">
    <property type="entry name" value="N-acetyltransferase"/>
</dbReference>
<dbReference type="Pfam" id="PF13302">
    <property type="entry name" value="Acetyltransf_3"/>
    <property type="match status" value="1"/>
</dbReference>
<dbReference type="InterPro" id="IPR000182">
    <property type="entry name" value="GNAT_dom"/>
</dbReference>
<evidence type="ECO:0000313" key="3">
    <source>
        <dbReference type="Proteomes" id="UP000295621"/>
    </source>
</evidence>
<dbReference type="PROSITE" id="PS51186">
    <property type="entry name" value="GNAT"/>
    <property type="match status" value="1"/>
</dbReference>
<evidence type="ECO:0000313" key="2">
    <source>
        <dbReference type="EMBL" id="TDC52651.1"/>
    </source>
</evidence>
<keyword evidence="3" id="KW-1185">Reference proteome</keyword>
<dbReference type="AlphaFoldDB" id="A0A4R4RRN8"/>
<dbReference type="OrthoDB" id="4543915at2"/>
<dbReference type="PANTHER" id="PTHR43792">
    <property type="entry name" value="GNAT FAMILY, PUTATIVE (AFU_ORTHOLOGUE AFUA_3G00765)-RELATED-RELATED"/>
    <property type="match status" value="1"/>
</dbReference>
<proteinExistence type="predicted"/>
<feature type="domain" description="N-acetyltransferase" evidence="1">
    <location>
        <begin position="7"/>
        <end position="166"/>
    </location>
</feature>
<dbReference type="SUPFAM" id="SSF55729">
    <property type="entry name" value="Acyl-CoA N-acyltransferases (Nat)"/>
    <property type="match status" value="1"/>
</dbReference>
<organism evidence="2 3">
    <name type="scientific">Jiangella ureilytica</name>
    <dbReference type="NCBI Taxonomy" id="2530374"/>
    <lineage>
        <taxon>Bacteria</taxon>
        <taxon>Bacillati</taxon>
        <taxon>Actinomycetota</taxon>
        <taxon>Actinomycetes</taxon>
        <taxon>Jiangellales</taxon>
        <taxon>Jiangellaceae</taxon>
        <taxon>Jiangella</taxon>
    </lineage>
</organism>
<reference evidence="2 3" key="1">
    <citation type="submission" date="2019-02" db="EMBL/GenBank/DDBJ databases">
        <title>Draft genome sequences of novel Actinobacteria.</title>
        <authorList>
            <person name="Sahin N."/>
            <person name="Ay H."/>
            <person name="Saygin H."/>
        </authorList>
    </citation>
    <scope>NUCLEOTIDE SEQUENCE [LARGE SCALE GENOMIC DNA]</scope>
    <source>
        <strain evidence="2 3">KC603</strain>
    </source>
</reference>